<dbReference type="EMBL" id="JBHRTD010000012">
    <property type="protein sequence ID" value="MFC3138684.1"/>
    <property type="molecule type" value="Genomic_DNA"/>
</dbReference>
<keyword evidence="5" id="KW-1185">Reference proteome</keyword>
<dbReference type="Pfam" id="PF01734">
    <property type="entry name" value="Patatin"/>
    <property type="match status" value="1"/>
</dbReference>
<feature type="active site" description="Nucleophile" evidence="2">
    <location>
        <position position="80"/>
    </location>
</feature>
<gene>
    <name evidence="4" type="ORF">ACFOE0_10850</name>
</gene>
<organism evidence="4 5">
    <name type="scientific">Shewanella submarina</name>
    <dbReference type="NCBI Taxonomy" id="2016376"/>
    <lineage>
        <taxon>Bacteria</taxon>
        <taxon>Pseudomonadati</taxon>
        <taxon>Pseudomonadota</taxon>
        <taxon>Gammaproteobacteria</taxon>
        <taxon>Alteromonadales</taxon>
        <taxon>Shewanellaceae</taxon>
        <taxon>Shewanella</taxon>
    </lineage>
</organism>
<proteinExistence type="predicted"/>
<name>A0ABV7GEI4_9GAMM</name>
<protein>
    <submittedName>
        <fullName evidence="4">Patatin-like phospholipase family protein</fullName>
    </submittedName>
</protein>
<dbReference type="PROSITE" id="PS51635">
    <property type="entry name" value="PNPLA"/>
    <property type="match status" value="1"/>
</dbReference>
<accession>A0ABV7GEI4</accession>
<evidence type="ECO:0000313" key="4">
    <source>
        <dbReference type="EMBL" id="MFC3138684.1"/>
    </source>
</evidence>
<feature type="short sequence motif" description="GXSXG" evidence="2">
    <location>
        <begin position="78"/>
        <end position="82"/>
    </location>
</feature>
<reference evidence="5" key="1">
    <citation type="journal article" date="2019" name="Int. J. Syst. Evol. Microbiol.">
        <title>The Global Catalogue of Microorganisms (GCM) 10K type strain sequencing project: providing services to taxonomists for standard genome sequencing and annotation.</title>
        <authorList>
            <consortium name="The Broad Institute Genomics Platform"/>
            <consortium name="The Broad Institute Genome Sequencing Center for Infectious Disease"/>
            <person name="Wu L."/>
            <person name="Ma J."/>
        </authorList>
    </citation>
    <scope>NUCLEOTIDE SEQUENCE [LARGE SCALE GENOMIC DNA]</scope>
    <source>
        <strain evidence="5">KCTC 52277</strain>
    </source>
</reference>
<dbReference type="InterPro" id="IPR016035">
    <property type="entry name" value="Acyl_Trfase/lysoPLipase"/>
</dbReference>
<evidence type="ECO:0000313" key="5">
    <source>
        <dbReference type="Proteomes" id="UP001595621"/>
    </source>
</evidence>
<keyword evidence="1 2" id="KW-0443">Lipid metabolism</keyword>
<evidence type="ECO:0000256" key="2">
    <source>
        <dbReference type="PROSITE-ProRule" id="PRU01161"/>
    </source>
</evidence>
<feature type="short sequence motif" description="DGA/G" evidence="2">
    <location>
        <begin position="301"/>
        <end position="303"/>
    </location>
</feature>
<dbReference type="RefSeq" id="WP_248935874.1">
    <property type="nucleotide sequence ID" value="NZ_JAKILF010000003.1"/>
</dbReference>
<feature type="short sequence motif" description="GXGXXG" evidence="2">
    <location>
        <begin position="51"/>
        <end position="56"/>
    </location>
</feature>
<feature type="active site" description="Proton acceptor" evidence="2">
    <location>
        <position position="301"/>
    </location>
</feature>
<keyword evidence="2" id="KW-0378">Hydrolase</keyword>
<comment type="caution">
    <text evidence="4">The sequence shown here is derived from an EMBL/GenBank/DDBJ whole genome shotgun (WGS) entry which is preliminary data.</text>
</comment>
<feature type="domain" description="PNPLA" evidence="3">
    <location>
        <begin position="47"/>
        <end position="314"/>
    </location>
</feature>
<dbReference type="PANTHER" id="PTHR46394:SF1">
    <property type="entry name" value="PNPLA DOMAIN-CONTAINING PROTEIN"/>
    <property type="match status" value="1"/>
</dbReference>
<dbReference type="SUPFAM" id="SSF52151">
    <property type="entry name" value="FabD/lysophospholipase-like"/>
    <property type="match status" value="1"/>
</dbReference>
<dbReference type="Gene3D" id="3.40.1090.10">
    <property type="entry name" value="Cytosolic phospholipase A2 catalytic domain"/>
    <property type="match status" value="1"/>
</dbReference>
<dbReference type="PANTHER" id="PTHR46394">
    <property type="entry name" value="ANNEXIN"/>
    <property type="match status" value="1"/>
</dbReference>
<keyword evidence="2" id="KW-0442">Lipid degradation</keyword>
<evidence type="ECO:0000259" key="3">
    <source>
        <dbReference type="PROSITE" id="PS51635"/>
    </source>
</evidence>
<dbReference type="Proteomes" id="UP001595621">
    <property type="component" value="Unassembled WGS sequence"/>
</dbReference>
<sequence>MQDVDTASWITRARTQADMEIASRQEQLKDKVFSHIVDDDGNQYVDLVMEGGGMLGIALVGFTYVLEQQGLRFRKVAGTSAGAINALMTAALDVPGKPKSQKVLEILDSTAFDEFMDGPDYVKKVIRKALNKDSGWSYVWSARSVYKTFKQVKSTLGLNPGNRFLEWATEILNEHAVYTVADLESRVNSFPPLYICTSEEAGKIPSADAASGAVALIATDITTESRAVFPKDAPLYWQDTEELHPAHFVRASMSVPLFFEPMVVNQIPQGKKAMHLFEDLRNIKAHQFKYQRPPEQVRFVDGGMVSNFPFDIFHLARASRHAPRAPTIGVKLEDDVYQHNTDTFLQYLGAVVNTSRRMFDNHLRVVHSADYDELVSNIPIKPEIQWLNFEMPPEHKYDLFMSGVDTALNFLQRFEFNDYLLNVRLPLMQQH</sequence>
<evidence type="ECO:0000256" key="1">
    <source>
        <dbReference type="ARBA" id="ARBA00023098"/>
    </source>
</evidence>
<dbReference type="InterPro" id="IPR002641">
    <property type="entry name" value="PNPLA_dom"/>
</dbReference>
<dbReference type="InterPro" id="IPR052580">
    <property type="entry name" value="Lipid_Hydrolase"/>
</dbReference>